<comment type="caution">
    <text evidence="2">The sequence shown here is derived from an EMBL/GenBank/DDBJ whole genome shotgun (WGS) entry which is preliminary data.</text>
</comment>
<keyword evidence="3" id="KW-1185">Reference proteome</keyword>
<reference evidence="3" key="1">
    <citation type="journal article" date="2019" name="Int. J. Syst. Evol. Microbiol.">
        <title>The Global Catalogue of Microorganisms (GCM) 10K type strain sequencing project: providing services to taxonomists for standard genome sequencing and annotation.</title>
        <authorList>
            <consortium name="The Broad Institute Genomics Platform"/>
            <consortium name="The Broad Institute Genome Sequencing Center for Infectious Disease"/>
            <person name="Wu L."/>
            <person name="Ma J."/>
        </authorList>
    </citation>
    <scope>NUCLEOTIDE SEQUENCE [LARGE SCALE GENOMIC DNA]</scope>
    <source>
        <strain evidence="3">JCM 31290</strain>
    </source>
</reference>
<feature type="coiled-coil region" evidence="1">
    <location>
        <begin position="140"/>
        <end position="187"/>
    </location>
</feature>
<keyword evidence="1" id="KW-0175">Coiled coil</keyword>
<protein>
    <submittedName>
        <fullName evidence="2">Uncharacterized protein</fullName>
    </submittedName>
</protein>
<evidence type="ECO:0000256" key="1">
    <source>
        <dbReference type="SAM" id="Coils"/>
    </source>
</evidence>
<proteinExistence type="predicted"/>
<sequence>MVAMRSEFEGRFDHLIVAETLQRDPLRTLGAEALRSIGYWSSGAIANGVSHLRTFIYWRTSAHLGIPFLPSIYRLPAYQLLTDHIRRTVQDRVYGIVADAFRTTVGEVYEDEEPMPLYLPPALALFLDHLRTHGDIAAAVDDLRRRHRKLRRSLNALQHTLHSDSALGEARAARRRLNAALEALRSDLGPDDQAAVGTVDQLLDIMPSVAKAATNPLDIGGYAEALAAHPANWIRSWWLRRPVRAALRLSTRLEDLSRYDRLLYEATGQYWDPRELDELHREYNSVVAHYGWDNRLPARHREV</sequence>
<evidence type="ECO:0000313" key="2">
    <source>
        <dbReference type="EMBL" id="GAA4340050.1"/>
    </source>
</evidence>
<accession>A0ABP8HJ74</accession>
<name>A0ABP8HJ74_9ACTN</name>
<organism evidence="2 3">
    <name type="scientific">Streptomyces venetus</name>
    <dbReference type="NCBI Taxonomy" id="1701086"/>
    <lineage>
        <taxon>Bacteria</taxon>
        <taxon>Bacillati</taxon>
        <taxon>Actinomycetota</taxon>
        <taxon>Actinomycetes</taxon>
        <taxon>Kitasatosporales</taxon>
        <taxon>Streptomycetaceae</taxon>
        <taxon>Streptomyces</taxon>
    </lineage>
</organism>
<dbReference type="EMBL" id="BAABET010000018">
    <property type="protein sequence ID" value="GAA4340050.1"/>
    <property type="molecule type" value="Genomic_DNA"/>
</dbReference>
<gene>
    <name evidence="2" type="ORF">GCM10023086_75380</name>
</gene>
<dbReference type="Proteomes" id="UP001501115">
    <property type="component" value="Unassembled WGS sequence"/>
</dbReference>
<evidence type="ECO:0000313" key="3">
    <source>
        <dbReference type="Proteomes" id="UP001501115"/>
    </source>
</evidence>